<proteinExistence type="predicted"/>
<dbReference type="EMBL" id="CAJVPU010026866">
    <property type="protein sequence ID" value="CAG8701609.1"/>
    <property type="molecule type" value="Genomic_DNA"/>
</dbReference>
<sequence length="62" mass="7379">RELVLTSVYNELNPQINEFNHTNQFIQQPPFIRSNHIGSFHLHPYYTRPVQYPQQPLTFNGP</sequence>
<accession>A0ACA9PE43</accession>
<dbReference type="Proteomes" id="UP000789702">
    <property type="component" value="Unassembled WGS sequence"/>
</dbReference>
<keyword evidence="2" id="KW-1185">Reference proteome</keyword>
<name>A0ACA9PE43_9GLOM</name>
<gene>
    <name evidence="1" type="ORF">DHETER_LOCUS11785</name>
</gene>
<reference evidence="1" key="1">
    <citation type="submission" date="2021-06" db="EMBL/GenBank/DDBJ databases">
        <authorList>
            <person name="Kallberg Y."/>
            <person name="Tangrot J."/>
            <person name="Rosling A."/>
        </authorList>
    </citation>
    <scope>NUCLEOTIDE SEQUENCE</scope>
    <source>
        <strain evidence="1">IL203A</strain>
    </source>
</reference>
<evidence type="ECO:0000313" key="1">
    <source>
        <dbReference type="EMBL" id="CAG8701609.1"/>
    </source>
</evidence>
<evidence type="ECO:0000313" key="2">
    <source>
        <dbReference type="Proteomes" id="UP000789702"/>
    </source>
</evidence>
<organism evidence="1 2">
    <name type="scientific">Dentiscutata heterogama</name>
    <dbReference type="NCBI Taxonomy" id="1316150"/>
    <lineage>
        <taxon>Eukaryota</taxon>
        <taxon>Fungi</taxon>
        <taxon>Fungi incertae sedis</taxon>
        <taxon>Mucoromycota</taxon>
        <taxon>Glomeromycotina</taxon>
        <taxon>Glomeromycetes</taxon>
        <taxon>Diversisporales</taxon>
        <taxon>Gigasporaceae</taxon>
        <taxon>Dentiscutata</taxon>
    </lineage>
</organism>
<feature type="non-terminal residue" evidence="1">
    <location>
        <position position="1"/>
    </location>
</feature>
<comment type="caution">
    <text evidence="1">The sequence shown here is derived from an EMBL/GenBank/DDBJ whole genome shotgun (WGS) entry which is preliminary data.</text>
</comment>
<protein>
    <submittedName>
        <fullName evidence="1">7594_t:CDS:1</fullName>
    </submittedName>
</protein>